<dbReference type="Pfam" id="PF24175">
    <property type="entry name" value="SU10_adaptor"/>
    <property type="match status" value="1"/>
</dbReference>
<dbReference type="EMBL" id="UINC01160901">
    <property type="protein sequence ID" value="SVD59796.1"/>
    <property type="molecule type" value="Genomic_DNA"/>
</dbReference>
<proteinExistence type="predicted"/>
<reference evidence="1" key="1">
    <citation type="submission" date="2018-05" db="EMBL/GenBank/DDBJ databases">
        <authorList>
            <person name="Lanie J.A."/>
            <person name="Ng W.-L."/>
            <person name="Kazmierczak K.M."/>
            <person name="Andrzejewski T.M."/>
            <person name="Davidsen T.M."/>
            <person name="Wayne K.J."/>
            <person name="Tettelin H."/>
            <person name="Glass J.I."/>
            <person name="Rusch D."/>
            <person name="Podicherti R."/>
            <person name="Tsui H.-C.T."/>
            <person name="Winkler M.E."/>
        </authorList>
    </citation>
    <scope>NUCLEOTIDE SEQUENCE</scope>
</reference>
<protein>
    <submittedName>
        <fullName evidence="1">Uncharacterized protein</fullName>
    </submittedName>
</protein>
<organism evidence="1">
    <name type="scientific">marine metagenome</name>
    <dbReference type="NCBI Taxonomy" id="408172"/>
    <lineage>
        <taxon>unclassified sequences</taxon>
        <taxon>metagenomes</taxon>
        <taxon>ecological metagenomes</taxon>
    </lineage>
</organism>
<feature type="non-terminal residue" evidence="1">
    <location>
        <position position="91"/>
    </location>
</feature>
<evidence type="ECO:0000313" key="1">
    <source>
        <dbReference type="EMBL" id="SVD59796.1"/>
    </source>
</evidence>
<accession>A0A382WLH2</accession>
<dbReference type="InterPro" id="IPR056209">
    <property type="entry name" value="SU10_adaptor"/>
</dbReference>
<dbReference type="AlphaFoldDB" id="A0A382WLH2"/>
<sequence length="91" mass="9584">MADGTITAAEIISRVQDTLQDTTSIRWPKTELLRYMNDAQREIVNLRPDSSSVSANIALVVGTAQTLPAAGLRLIKVVRNMSAAGGSATGG</sequence>
<gene>
    <name evidence="1" type="ORF">METZ01_LOCUS412650</name>
</gene>
<feature type="non-terminal residue" evidence="1">
    <location>
        <position position="1"/>
    </location>
</feature>
<name>A0A382WLH2_9ZZZZ</name>